<reference evidence="2" key="1">
    <citation type="journal article" date="2019" name="Int. J. Syst. Evol. Microbiol.">
        <title>The Global Catalogue of Microorganisms (GCM) 10K type strain sequencing project: providing services to taxonomists for standard genome sequencing and annotation.</title>
        <authorList>
            <consortium name="The Broad Institute Genomics Platform"/>
            <consortium name="The Broad Institute Genome Sequencing Center for Infectious Disease"/>
            <person name="Wu L."/>
            <person name="Ma J."/>
        </authorList>
    </citation>
    <scope>NUCLEOTIDE SEQUENCE [LARGE SCALE GENOMIC DNA]</scope>
    <source>
        <strain evidence="2">CCUG 64793</strain>
    </source>
</reference>
<evidence type="ECO:0008006" key="3">
    <source>
        <dbReference type="Google" id="ProtNLM"/>
    </source>
</evidence>
<dbReference type="Proteomes" id="UP001597131">
    <property type="component" value="Unassembled WGS sequence"/>
</dbReference>
<dbReference type="SUPFAM" id="SSF49299">
    <property type="entry name" value="PKD domain"/>
    <property type="match status" value="1"/>
</dbReference>
<dbReference type="RefSeq" id="WP_380745556.1">
    <property type="nucleotide sequence ID" value="NZ_JBHTLI010000001.1"/>
</dbReference>
<dbReference type="EMBL" id="JBHTLI010000001">
    <property type="protein sequence ID" value="MFD1096220.1"/>
    <property type="molecule type" value="Genomic_DNA"/>
</dbReference>
<gene>
    <name evidence="1" type="ORF">ACFQ3Q_10710</name>
</gene>
<name>A0ABW3NT84_9FLAO</name>
<dbReference type="InterPro" id="IPR013783">
    <property type="entry name" value="Ig-like_fold"/>
</dbReference>
<accession>A0ABW3NT84</accession>
<proteinExistence type="predicted"/>
<dbReference type="Gene3D" id="2.60.40.10">
    <property type="entry name" value="Immunoglobulins"/>
    <property type="match status" value="1"/>
</dbReference>
<dbReference type="CDD" id="cd00146">
    <property type="entry name" value="PKD"/>
    <property type="match status" value="1"/>
</dbReference>
<feature type="non-terminal residue" evidence="1">
    <location>
        <position position="1"/>
    </location>
</feature>
<protein>
    <recommendedName>
        <fullName evidence="3">Secretion system C-terminal sorting domain-containing protein</fullName>
    </recommendedName>
</protein>
<dbReference type="InterPro" id="IPR035986">
    <property type="entry name" value="PKD_dom_sf"/>
</dbReference>
<comment type="caution">
    <text evidence="1">The sequence shown here is derived from an EMBL/GenBank/DDBJ whole genome shotgun (WGS) entry which is preliminary data.</text>
</comment>
<sequence>DADGGTISFYSSQANADAGTPALTGTDMYSSTGGETIYVRSDNNNDGTEGCYGTTSFTLTVYDNPTATATGGNLPCTDSGFQLMGSASGGTAPYDYSWTGPGGFTSDEQNPIVLVTGTYTLTVEDANGCTDTDTATVDPPENCAHIFPTQTDCEDYRCITQSTDPDPIDYTLSNVCITLNGDIIDNAVPGVFFYYADVTGKAGSTTVYIDQDSDLTKYFIAQNEQNVRVYSSECGTIEPTSVTIYDHSDGTDQGDVEITFSSTAGTSYIISVKYDVKTILGGMLVGSDPYASFEMQYGNGDPVGGSQGQISLNTGEFCDPDPIEDPDDCEFDNNLVESNDVLTTQSLVAESGFSVAPVPFKETLTVYYEFDYVSNVQIQFFDLSGHLLRTYADKNVTSGDATQIDIDFALKANQVYVMRVVTDRESFSKSVMSGN</sequence>
<keyword evidence="2" id="KW-1185">Reference proteome</keyword>
<evidence type="ECO:0000313" key="1">
    <source>
        <dbReference type="EMBL" id="MFD1096220.1"/>
    </source>
</evidence>
<evidence type="ECO:0000313" key="2">
    <source>
        <dbReference type="Proteomes" id="UP001597131"/>
    </source>
</evidence>
<organism evidence="1 2">
    <name type="scientific">Salegentibacter chungangensis</name>
    <dbReference type="NCBI Taxonomy" id="1335724"/>
    <lineage>
        <taxon>Bacteria</taxon>
        <taxon>Pseudomonadati</taxon>
        <taxon>Bacteroidota</taxon>
        <taxon>Flavobacteriia</taxon>
        <taxon>Flavobacteriales</taxon>
        <taxon>Flavobacteriaceae</taxon>
        <taxon>Salegentibacter</taxon>
    </lineage>
</organism>